<dbReference type="Proteomes" id="UP000748531">
    <property type="component" value="Unassembled WGS sequence"/>
</dbReference>
<feature type="domain" description="DNA polymerase alpha/delta/epsilon subunit B" evidence="3">
    <location>
        <begin position="215"/>
        <end position="443"/>
    </location>
</feature>
<keyword evidence="2" id="KW-0235">DNA replication</keyword>
<dbReference type="PANTHER" id="PTHR10416">
    <property type="entry name" value="DNA POLYMERASE DELTA SUBUNIT 2"/>
    <property type="match status" value="1"/>
</dbReference>
<gene>
    <name evidence="5" type="ORF">PHET_02545</name>
</gene>
<comment type="similarity">
    <text evidence="1">Belongs to the DNA polymerase delta/II small subunit family.</text>
</comment>
<dbReference type="GO" id="GO:0006271">
    <property type="term" value="P:DNA strand elongation involved in DNA replication"/>
    <property type="evidence" value="ECO:0007669"/>
    <property type="project" value="TreeGrafter"/>
</dbReference>
<evidence type="ECO:0000259" key="4">
    <source>
        <dbReference type="Pfam" id="PF18018"/>
    </source>
</evidence>
<accession>A0A8J4SQK3</accession>
<name>A0A8J4SQK3_9TREM</name>
<evidence type="ECO:0000259" key="3">
    <source>
        <dbReference type="Pfam" id="PF04042"/>
    </source>
</evidence>
<dbReference type="Gene3D" id="2.40.50.430">
    <property type="match status" value="1"/>
</dbReference>
<evidence type="ECO:0000256" key="1">
    <source>
        <dbReference type="ARBA" id="ARBA00006035"/>
    </source>
</evidence>
<dbReference type="OrthoDB" id="3763at2759"/>
<feature type="domain" description="DNA polymerase delta subunit OB-fold" evidence="4">
    <location>
        <begin position="27"/>
        <end position="179"/>
    </location>
</feature>
<dbReference type="InterPro" id="IPR024826">
    <property type="entry name" value="DNA_pol_delta/II_ssu"/>
</dbReference>
<dbReference type="Gene3D" id="3.60.21.50">
    <property type="match status" value="1"/>
</dbReference>
<sequence>MTVSDGLDFCALNRFYVSNCSFSFHRQYSKIYCLRFNSSKPWLMKEAGRAWGAIDSERSDSRDLPIRSLNSLVTNERCVIIGTIYKEMKLKPSILRELVASESNRTNVDLGTKQPNSLNCLISPDDTVFLEDDVQRILLIFATPCVKQSLSSTNLATGVVVALLGLEPEKEPGSFCVEDARFLEPQPERPIVSLPANSMTSPASCTEFRTSGPWVALVSGLGFTGDGPVSQGHTLALQLLADWLRCSGDWSQTETTESGVVRLMILGDSIQSSVTHSSTGPSASSFNQQARYLTRNTEADSVTAMSRLDAWLASLPLGPGHSSSSVVSDGLPVDLLPGCMDATSQLLPQQPIHSAAFPLAVARAGGVRHGGLCGRTNPFSCKLLNRKILATSGQGINDLALYTDLAQPCDRMEATLIWGHLAPTCPDTLPGYPLLTKDILLLEQQSEQTGMKSKSSADYPDIYVAGCQPGTRATWRRASLKWSERIAANTSKEGALLVAVPRFCVSHTLVLVHLHTLECRTVRFDTSALDDAQ</sequence>
<dbReference type="GO" id="GO:0003677">
    <property type="term" value="F:DNA binding"/>
    <property type="evidence" value="ECO:0007669"/>
    <property type="project" value="InterPro"/>
</dbReference>
<dbReference type="AlphaFoldDB" id="A0A8J4SQK3"/>
<dbReference type="PANTHER" id="PTHR10416:SF0">
    <property type="entry name" value="DNA POLYMERASE DELTA SUBUNIT 2"/>
    <property type="match status" value="1"/>
</dbReference>
<evidence type="ECO:0000256" key="2">
    <source>
        <dbReference type="ARBA" id="ARBA00022705"/>
    </source>
</evidence>
<dbReference type="InterPro" id="IPR040663">
    <property type="entry name" value="DNA_pol_D_N"/>
</dbReference>
<keyword evidence="6" id="KW-1185">Reference proteome</keyword>
<reference evidence="5" key="1">
    <citation type="submission" date="2019-05" db="EMBL/GenBank/DDBJ databases">
        <title>Annotation for the trematode Paragonimus heterotremus.</title>
        <authorList>
            <person name="Choi Y.-J."/>
        </authorList>
    </citation>
    <scope>NUCLEOTIDE SEQUENCE</scope>
    <source>
        <strain evidence="5">LC</strain>
    </source>
</reference>
<dbReference type="Pfam" id="PF18018">
    <property type="entry name" value="DNA_pol_D_N"/>
    <property type="match status" value="1"/>
</dbReference>
<dbReference type="GO" id="GO:0043625">
    <property type="term" value="C:delta DNA polymerase complex"/>
    <property type="evidence" value="ECO:0007669"/>
    <property type="project" value="TreeGrafter"/>
</dbReference>
<dbReference type="EMBL" id="LUCH01000923">
    <property type="protein sequence ID" value="KAF5404028.1"/>
    <property type="molecule type" value="Genomic_DNA"/>
</dbReference>
<evidence type="ECO:0000313" key="6">
    <source>
        <dbReference type="Proteomes" id="UP000748531"/>
    </source>
</evidence>
<comment type="caution">
    <text evidence="5">The sequence shown here is derived from an EMBL/GenBank/DDBJ whole genome shotgun (WGS) entry which is preliminary data.</text>
</comment>
<evidence type="ECO:0000313" key="5">
    <source>
        <dbReference type="EMBL" id="KAF5404028.1"/>
    </source>
</evidence>
<dbReference type="Pfam" id="PF04042">
    <property type="entry name" value="DNA_pol_E_B"/>
    <property type="match status" value="1"/>
</dbReference>
<proteinExistence type="inferred from homology"/>
<protein>
    <submittedName>
        <fullName evidence="5">DNA polymerase delta small subunit</fullName>
    </submittedName>
</protein>
<organism evidence="5 6">
    <name type="scientific">Paragonimus heterotremus</name>
    <dbReference type="NCBI Taxonomy" id="100268"/>
    <lineage>
        <taxon>Eukaryota</taxon>
        <taxon>Metazoa</taxon>
        <taxon>Spiralia</taxon>
        <taxon>Lophotrochozoa</taxon>
        <taxon>Platyhelminthes</taxon>
        <taxon>Trematoda</taxon>
        <taxon>Digenea</taxon>
        <taxon>Plagiorchiida</taxon>
        <taxon>Troglotremata</taxon>
        <taxon>Troglotrematidae</taxon>
        <taxon>Paragonimus</taxon>
    </lineage>
</organism>
<dbReference type="InterPro" id="IPR007185">
    <property type="entry name" value="DNA_pol_a/d/e_bsu"/>
</dbReference>